<dbReference type="Pfam" id="PF13511">
    <property type="entry name" value="DUF4124"/>
    <property type="match status" value="1"/>
</dbReference>
<reference evidence="4 5" key="1">
    <citation type="submission" date="2014-09" db="EMBL/GenBank/DDBJ databases">
        <title>Genome sequences of Lysobacter dokdonensis DS-58.</title>
        <authorList>
            <person name="Kim J.F."/>
            <person name="Kwak M.-J."/>
        </authorList>
    </citation>
    <scope>NUCLEOTIDE SEQUENCE [LARGE SCALE GENOMIC DNA]</scope>
    <source>
        <strain evidence="4 5">DS-58</strain>
    </source>
</reference>
<feature type="domain" description="DUF4124" evidence="3">
    <location>
        <begin position="36"/>
        <end position="79"/>
    </location>
</feature>
<dbReference type="eggNOG" id="ENOG5032J9V">
    <property type="taxonomic scope" value="Bacteria"/>
</dbReference>
<dbReference type="Proteomes" id="UP000030518">
    <property type="component" value="Unassembled WGS sequence"/>
</dbReference>
<evidence type="ECO:0000313" key="4">
    <source>
        <dbReference type="EMBL" id="KGQ18040.1"/>
    </source>
</evidence>
<feature type="compositionally biased region" description="Basic and acidic residues" evidence="1">
    <location>
        <begin position="86"/>
        <end position="95"/>
    </location>
</feature>
<feature type="compositionally biased region" description="Basic and acidic residues" evidence="1">
    <location>
        <begin position="50"/>
        <end position="65"/>
    </location>
</feature>
<feature type="signal peptide" evidence="2">
    <location>
        <begin position="1"/>
        <end position="33"/>
    </location>
</feature>
<dbReference type="EMBL" id="JRKJ01000023">
    <property type="protein sequence ID" value="KGQ18040.1"/>
    <property type="molecule type" value="Genomic_DNA"/>
</dbReference>
<keyword evidence="2" id="KW-0732">Signal</keyword>
<feature type="chain" id="PRO_5001996306" description="DUF4124 domain-containing protein" evidence="2">
    <location>
        <begin position="34"/>
        <end position="221"/>
    </location>
</feature>
<sequence length="221" mass="24629">MGSAQNPRMAIPRISVLLLVGIGAFAACRVAHAQDVTIYRCIDGKGHLTLRDTPCGKDEKQEQRTMTRPQDAPRKPAAPKVAEAPSPRDDDRSYVEGREVYLAPPRPLYECITPDGMRYTSDTSEGNPRWVPLWTLGYPGYNVIGSQVAGPNWIGPGTYGAGTYVRDTCYMLPPADVCARTRDRRDELRKRFFNAMPSERDVLRVEERSLNARLDNDCGGQ</sequence>
<evidence type="ECO:0000259" key="3">
    <source>
        <dbReference type="Pfam" id="PF13511"/>
    </source>
</evidence>
<evidence type="ECO:0000256" key="2">
    <source>
        <dbReference type="SAM" id="SignalP"/>
    </source>
</evidence>
<feature type="region of interest" description="Disordered" evidence="1">
    <location>
        <begin position="50"/>
        <end position="95"/>
    </location>
</feature>
<organism evidence="4 5">
    <name type="scientific">Lysobacter dokdonensis DS-58</name>
    <dbReference type="NCBI Taxonomy" id="1300345"/>
    <lineage>
        <taxon>Bacteria</taxon>
        <taxon>Pseudomonadati</taxon>
        <taxon>Pseudomonadota</taxon>
        <taxon>Gammaproteobacteria</taxon>
        <taxon>Lysobacterales</taxon>
        <taxon>Lysobacteraceae</taxon>
        <taxon>Noviluteimonas</taxon>
    </lineage>
</organism>
<proteinExistence type="predicted"/>
<dbReference type="STRING" id="1300345.LF41_1895"/>
<evidence type="ECO:0000313" key="5">
    <source>
        <dbReference type="Proteomes" id="UP000030518"/>
    </source>
</evidence>
<dbReference type="AlphaFoldDB" id="A0A0A2WIG4"/>
<keyword evidence="5" id="KW-1185">Reference proteome</keyword>
<evidence type="ECO:0000256" key="1">
    <source>
        <dbReference type="SAM" id="MobiDB-lite"/>
    </source>
</evidence>
<comment type="caution">
    <text evidence="4">The sequence shown here is derived from an EMBL/GenBank/DDBJ whole genome shotgun (WGS) entry which is preliminary data.</text>
</comment>
<name>A0A0A2WIG4_9GAMM</name>
<accession>A0A0A2WIG4</accession>
<dbReference type="PATRIC" id="fig|1300345.3.peg.2942"/>
<protein>
    <recommendedName>
        <fullName evidence="3">DUF4124 domain-containing protein</fullName>
    </recommendedName>
</protein>
<dbReference type="InterPro" id="IPR025392">
    <property type="entry name" value="DUF4124"/>
</dbReference>
<gene>
    <name evidence="4" type="ORF">LF41_1895</name>
</gene>